<gene>
    <name evidence="1" type="ORF">BDN72DRAFT_941480</name>
</gene>
<proteinExistence type="predicted"/>
<name>A0ACD3A2W7_9AGAR</name>
<accession>A0ACD3A2W7</accession>
<reference evidence="1 2" key="1">
    <citation type="journal article" date="2019" name="Nat. Ecol. Evol.">
        <title>Megaphylogeny resolves global patterns of mushroom evolution.</title>
        <authorList>
            <person name="Varga T."/>
            <person name="Krizsan K."/>
            <person name="Foldi C."/>
            <person name="Dima B."/>
            <person name="Sanchez-Garcia M."/>
            <person name="Sanchez-Ramirez S."/>
            <person name="Szollosi G.J."/>
            <person name="Szarkandi J.G."/>
            <person name="Papp V."/>
            <person name="Albert L."/>
            <person name="Andreopoulos W."/>
            <person name="Angelini C."/>
            <person name="Antonin V."/>
            <person name="Barry K.W."/>
            <person name="Bougher N.L."/>
            <person name="Buchanan P."/>
            <person name="Buyck B."/>
            <person name="Bense V."/>
            <person name="Catcheside P."/>
            <person name="Chovatia M."/>
            <person name="Cooper J."/>
            <person name="Damon W."/>
            <person name="Desjardin D."/>
            <person name="Finy P."/>
            <person name="Geml J."/>
            <person name="Haridas S."/>
            <person name="Hughes K."/>
            <person name="Justo A."/>
            <person name="Karasinski D."/>
            <person name="Kautmanova I."/>
            <person name="Kiss B."/>
            <person name="Kocsube S."/>
            <person name="Kotiranta H."/>
            <person name="LaButti K.M."/>
            <person name="Lechner B.E."/>
            <person name="Liimatainen K."/>
            <person name="Lipzen A."/>
            <person name="Lukacs Z."/>
            <person name="Mihaltcheva S."/>
            <person name="Morgado L.N."/>
            <person name="Niskanen T."/>
            <person name="Noordeloos M.E."/>
            <person name="Ohm R.A."/>
            <person name="Ortiz-Santana B."/>
            <person name="Ovrebo C."/>
            <person name="Racz N."/>
            <person name="Riley R."/>
            <person name="Savchenko A."/>
            <person name="Shiryaev A."/>
            <person name="Soop K."/>
            <person name="Spirin V."/>
            <person name="Szebenyi C."/>
            <person name="Tomsovsky M."/>
            <person name="Tulloss R.E."/>
            <person name="Uehling J."/>
            <person name="Grigoriev I.V."/>
            <person name="Vagvolgyi C."/>
            <person name="Papp T."/>
            <person name="Martin F.M."/>
            <person name="Miettinen O."/>
            <person name="Hibbett D.S."/>
            <person name="Nagy L.G."/>
        </authorList>
    </citation>
    <scope>NUCLEOTIDE SEQUENCE [LARGE SCALE GENOMIC DNA]</scope>
    <source>
        <strain evidence="1 2">NL-1719</strain>
    </source>
</reference>
<evidence type="ECO:0000313" key="1">
    <source>
        <dbReference type="EMBL" id="TFK60070.1"/>
    </source>
</evidence>
<protein>
    <submittedName>
        <fullName evidence="1">Uncharacterized protein</fullName>
    </submittedName>
</protein>
<evidence type="ECO:0000313" key="2">
    <source>
        <dbReference type="Proteomes" id="UP000308600"/>
    </source>
</evidence>
<sequence>MAMIKIRKRSGEGWGGRKPIYFTPAACSGLCYRTQRSTCCAVDVWSFTCVISTGQHPLMRTAELRRIIGGLFLQLQSRESYDTHLSENPELRFLSQRKRMLRIRNHEELERFITTIREWWAVMRVPRSVRLQGLGKLWFANLDLLELHFPDSNDPTKLHELLEVLQRTKLTEINLHSRIAPSLPFIQVVRVKCEVPLATFKEDHFVPWRQEEWFTFLSSLRGIRKFSFVSSLMLDPFLRPCSYSDGWDEEWVKDFDRIEEETVKLWGEHLRGGMQIDLFYGWDEDYNDDRWPYDKEKDNHNVWEQDIEGEWCKVYTVTYEDGLHQDIENPLYGVENPGGS</sequence>
<dbReference type="EMBL" id="ML208837">
    <property type="protein sequence ID" value="TFK60070.1"/>
    <property type="molecule type" value="Genomic_DNA"/>
</dbReference>
<keyword evidence="2" id="KW-1185">Reference proteome</keyword>
<dbReference type="Proteomes" id="UP000308600">
    <property type="component" value="Unassembled WGS sequence"/>
</dbReference>
<organism evidence="1 2">
    <name type="scientific">Pluteus cervinus</name>
    <dbReference type="NCBI Taxonomy" id="181527"/>
    <lineage>
        <taxon>Eukaryota</taxon>
        <taxon>Fungi</taxon>
        <taxon>Dikarya</taxon>
        <taxon>Basidiomycota</taxon>
        <taxon>Agaricomycotina</taxon>
        <taxon>Agaricomycetes</taxon>
        <taxon>Agaricomycetidae</taxon>
        <taxon>Agaricales</taxon>
        <taxon>Pluteineae</taxon>
        <taxon>Pluteaceae</taxon>
        <taxon>Pluteus</taxon>
    </lineage>
</organism>